<dbReference type="RefSeq" id="WP_229836446.1">
    <property type="nucleotide sequence ID" value="NZ_BMZS01000002.1"/>
</dbReference>
<keyword evidence="4" id="KW-1185">Reference proteome</keyword>
<dbReference type="Proteomes" id="UP000630353">
    <property type="component" value="Unassembled WGS sequence"/>
</dbReference>
<dbReference type="InterPro" id="IPR037053">
    <property type="entry name" value="Phage_tail_collar_dom_sf"/>
</dbReference>
<evidence type="ECO:0000313" key="3">
    <source>
        <dbReference type="EMBL" id="GHD44380.1"/>
    </source>
</evidence>
<dbReference type="InterPro" id="IPR011083">
    <property type="entry name" value="Phage_tail_collar_dom"/>
</dbReference>
<gene>
    <name evidence="3" type="ORF">GCM10017083_11730</name>
</gene>
<sequence length="247" mass="25286">MAVYPEKAHSLGERPGGNERPEPAGQPGRARPDGDASDRGDRGVGEQYLGVVQITAFAFAPENFAFCNGAFIAIGQNTALFSLLGDSYGGDARTVFGLPDLRARTPVGSNDMGQAPGLTSFPRGVRYGLQTHTLSVAQMPQHNHAATFTPGGHTEVTGRLEAYNTRASSDTPSVGDFISGGGAAVFGTGGLGAELVELSGLTVSGGGGGGGTVTVGDTGDGRPFEIVNPLQAVNFVICTEGLYPSRN</sequence>
<feature type="domain" description="Phage tail collar" evidence="2">
    <location>
        <begin position="50"/>
        <end position="106"/>
    </location>
</feature>
<dbReference type="EMBL" id="BMZS01000002">
    <property type="protein sequence ID" value="GHD44380.1"/>
    <property type="molecule type" value="Genomic_DNA"/>
</dbReference>
<name>A0A919CPQ9_9PROT</name>
<feature type="compositionally biased region" description="Basic and acidic residues" evidence="1">
    <location>
        <begin position="30"/>
        <end position="42"/>
    </location>
</feature>
<protein>
    <submittedName>
        <fullName evidence="3">Microcystin dependent MdpB family protein</fullName>
    </submittedName>
</protein>
<reference evidence="3" key="1">
    <citation type="journal article" date="2014" name="Int. J. Syst. Evol. Microbiol.">
        <title>Complete genome sequence of Corynebacterium casei LMG S-19264T (=DSM 44701T), isolated from a smear-ripened cheese.</title>
        <authorList>
            <consortium name="US DOE Joint Genome Institute (JGI-PGF)"/>
            <person name="Walter F."/>
            <person name="Albersmeier A."/>
            <person name="Kalinowski J."/>
            <person name="Ruckert C."/>
        </authorList>
    </citation>
    <scope>NUCLEOTIDE SEQUENCE</scope>
    <source>
        <strain evidence="3">KCTC 42651</strain>
    </source>
</reference>
<dbReference type="Pfam" id="PF07484">
    <property type="entry name" value="Collar"/>
    <property type="match status" value="1"/>
</dbReference>
<dbReference type="AlphaFoldDB" id="A0A919CPQ9"/>
<evidence type="ECO:0000256" key="1">
    <source>
        <dbReference type="SAM" id="MobiDB-lite"/>
    </source>
</evidence>
<comment type="caution">
    <text evidence="3">The sequence shown here is derived from an EMBL/GenBank/DDBJ whole genome shotgun (WGS) entry which is preliminary data.</text>
</comment>
<dbReference type="Gene3D" id="3.90.1340.10">
    <property type="entry name" value="Phage tail collar domain"/>
    <property type="match status" value="1"/>
</dbReference>
<proteinExistence type="predicted"/>
<evidence type="ECO:0000313" key="4">
    <source>
        <dbReference type="Proteomes" id="UP000630353"/>
    </source>
</evidence>
<dbReference type="SUPFAM" id="SSF88874">
    <property type="entry name" value="Receptor-binding domain of short tail fibre protein gp12"/>
    <property type="match status" value="1"/>
</dbReference>
<accession>A0A919CPQ9</accession>
<feature type="compositionally biased region" description="Basic and acidic residues" evidence="1">
    <location>
        <begin position="1"/>
        <end position="22"/>
    </location>
</feature>
<evidence type="ECO:0000259" key="2">
    <source>
        <dbReference type="Pfam" id="PF07484"/>
    </source>
</evidence>
<reference evidence="3" key="2">
    <citation type="submission" date="2020-09" db="EMBL/GenBank/DDBJ databases">
        <authorList>
            <person name="Sun Q."/>
            <person name="Kim S."/>
        </authorList>
    </citation>
    <scope>NUCLEOTIDE SEQUENCE</scope>
    <source>
        <strain evidence="3">KCTC 42651</strain>
    </source>
</reference>
<feature type="region of interest" description="Disordered" evidence="1">
    <location>
        <begin position="1"/>
        <end position="42"/>
    </location>
</feature>
<organism evidence="3 4">
    <name type="scientific">Thalassobaculum fulvum</name>
    <dbReference type="NCBI Taxonomy" id="1633335"/>
    <lineage>
        <taxon>Bacteria</taxon>
        <taxon>Pseudomonadati</taxon>
        <taxon>Pseudomonadota</taxon>
        <taxon>Alphaproteobacteria</taxon>
        <taxon>Rhodospirillales</taxon>
        <taxon>Thalassobaculaceae</taxon>
        <taxon>Thalassobaculum</taxon>
    </lineage>
</organism>